<dbReference type="InterPro" id="IPR055570">
    <property type="entry name" value="DUF7146"/>
</dbReference>
<evidence type="ECO:0000313" key="3">
    <source>
        <dbReference type="EMBL" id="RWY38749.1"/>
    </source>
</evidence>
<reference evidence="3 4" key="1">
    <citation type="journal article" date="2015" name="Int. J. Syst. Evol. Microbiol.">
        <title>Gemmobacter intermedius sp. nov., isolated from a white stork (Ciconia ciconia).</title>
        <authorList>
            <person name="Kampfer P."/>
            <person name="Jerzak L."/>
            <person name="Wilharm G."/>
            <person name="Golke J."/>
            <person name="Busse H.J."/>
            <person name="Glaeser S.P."/>
        </authorList>
    </citation>
    <scope>NUCLEOTIDE SEQUENCE [LARGE SCALE GENOMIC DNA]</scope>
    <source>
        <strain evidence="3 4">119/4</strain>
    </source>
</reference>
<organism evidence="3 4">
    <name type="scientific">Falsigemmobacter intermedius</name>
    <dbReference type="NCBI Taxonomy" id="1553448"/>
    <lineage>
        <taxon>Bacteria</taxon>
        <taxon>Pseudomonadati</taxon>
        <taxon>Pseudomonadota</taxon>
        <taxon>Alphaproteobacteria</taxon>
        <taxon>Rhodobacterales</taxon>
        <taxon>Paracoccaceae</taxon>
        <taxon>Falsigemmobacter</taxon>
    </lineage>
</organism>
<keyword evidence="4" id="KW-1185">Reference proteome</keyword>
<dbReference type="Gene3D" id="3.40.1360.10">
    <property type="match status" value="1"/>
</dbReference>
<evidence type="ECO:0000259" key="1">
    <source>
        <dbReference type="Pfam" id="PF13362"/>
    </source>
</evidence>
<gene>
    <name evidence="3" type="ORF">EP867_15735</name>
</gene>
<dbReference type="Pfam" id="PF13362">
    <property type="entry name" value="Toprim_3"/>
    <property type="match status" value="1"/>
</dbReference>
<name>A0A3S3WHR5_9RHOB</name>
<feature type="domain" description="DUF7146" evidence="2">
    <location>
        <begin position="94"/>
        <end position="193"/>
    </location>
</feature>
<dbReference type="Pfam" id="PF23639">
    <property type="entry name" value="DUF7146"/>
    <property type="match status" value="1"/>
</dbReference>
<dbReference type="CDD" id="cd01029">
    <property type="entry name" value="TOPRIM_primases"/>
    <property type="match status" value="1"/>
</dbReference>
<dbReference type="OrthoDB" id="9811157at2"/>
<sequence length="295" mass="30965">MTEAQRITAALRGRWHGRYGLACCPAHGDRNPSLSLSDGPSGRLLARCMTGCGFPAILDALKGMGIIEGHGTVPQTDPAELARYQAEQKREAEKREGQAKAIWAESLPLRGSIAEAYLRDARGITCDLPETLRFHPACWHPSAKRLPAMVAMIEGAERFAVHRTYLRHDGSGKAGTEPAKAMLGNCAGGAVRLSRGFDALAVGEGIETSLSLLCGPLCGSVGVRAALSTSGMAGLRLPDRAGALIIATDGDPAGRDAGAKLAERATAMGWTVTVFPAPEGRDWNDVIQAMKGAAA</sequence>
<proteinExistence type="predicted"/>
<evidence type="ECO:0000259" key="2">
    <source>
        <dbReference type="Pfam" id="PF23639"/>
    </source>
</evidence>
<dbReference type="SUPFAM" id="SSF56731">
    <property type="entry name" value="DNA primase core"/>
    <property type="match status" value="1"/>
</dbReference>
<dbReference type="RefSeq" id="WP_128490433.1">
    <property type="nucleotide sequence ID" value="NZ_JBHLXB010000006.1"/>
</dbReference>
<dbReference type="AlphaFoldDB" id="A0A3S3WHR5"/>
<comment type="caution">
    <text evidence="3">The sequence shown here is derived from an EMBL/GenBank/DDBJ whole genome shotgun (WGS) entry which is preliminary data.</text>
</comment>
<accession>A0A3S3WHR5</accession>
<dbReference type="Proteomes" id="UP000287168">
    <property type="component" value="Unassembled WGS sequence"/>
</dbReference>
<evidence type="ECO:0000313" key="4">
    <source>
        <dbReference type="Proteomes" id="UP000287168"/>
    </source>
</evidence>
<dbReference type="EMBL" id="SBLC01000032">
    <property type="protein sequence ID" value="RWY38749.1"/>
    <property type="molecule type" value="Genomic_DNA"/>
</dbReference>
<dbReference type="InterPro" id="IPR006171">
    <property type="entry name" value="TOPRIM_dom"/>
</dbReference>
<dbReference type="InterPro" id="IPR034154">
    <property type="entry name" value="TOPRIM_DnaG/twinkle"/>
</dbReference>
<protein>
    <submittedName>
        <fullName evidence="3">Uncharacterized protein</fullName>
    </submittedName>
</protein>
<feature type="domain" description="Toprim" evidence="1">
    <location>
        <begin position="200"/>
        <end position="289"/>
    </location>
</feature>